<keyword evidence="3" id="KW-1185">Reference proteome</keyword>
<feature type="transmembrane region" description="Helical" evidence="1">
    <location>
        <begin position="259"/>
        <end position="279"/>
    </location>
</feature>
<name>A0ABV7YSN1_9BACT</name>
<comment type="caution">
    <text evidence="2">The sequence shown here is derived from an EMBL/GenBank/DDBJ whole genome shotgun (WGS) entry which is preliminary data.</text>
</comment>
<feature type="transmembrane region" description="Helical" evidence="1">
    <location>
        <begin position="219"/>
        <end position="239"/>
    </location>
</feature>
<gene>
    <name evidence="2" type="ORF">ACFOOI_04850</name>
</gene>
<organism evidence="2 3">
    <name type="scientific">Lacihabitans lacunae</name>
    <dbReference type="NCBI Taxonomy" id="1028214"/>
    <lineage>
        <taxon>Bacteria</taxon>
        <taxon>Pseudomonadati</taxon>
        <taxon>Bacteroidota</taxon>
        <taxon>Cytophagia</taxon>
        <taxon>Cytophagales</taxon>
        <taxon>Leadbetterellaceae</taxon>
        <taxon>Lacihabitans</taxon>
    </lineage>
</organism>
<evidence type="ECO:0000256" key="1">
    <source>
        <dbReference type="SAM" id="Phobius"/>
    </source>
</evidence>
<dbReference type="Pfam" id="PF11028">
    <property type="entry name" value="TMEM260-like"/>
    <property type="match status" value="1"/>
</dbReference>
<feature type="transmembrane region" description="Helical" evidence="1">
    <location>
        <begin position="563"/>
        <end position="584"/>
    </location>
</feature>
<feature type="transmembrane region" description="Helical" evidence="1">
    <location>
        <begin position="500"/>
        <end position="518"/>
    </location>
</feature>
<feature type="transmembrane region" description="Helical" evidence="1">
    <location>
        <begin position="530"/>
        <end position="551"/>
    </location>
</feature>
<dbReference type="PANTHER" id="PTHR16214:SF3">
    <property type="entry name" value="TRANSMEMBRANE PROTEIN 260"/>
    <property type="match status" value="1"/>
</dbReference>
<dbReference type="PANTHER" id="PTHR16214">
    <property type="entry name" value="TRANSMEMBRANE PROTEIN 260"/>
    <property type="match status" value="1"/>
</dbReference>
<feature type="transmembrane region" description="Helical" evidence="1">
    <location>
        <begin position="74"/>
        <end position="97"/>
    </location>
</feature>
<feature type="transmembrane region" description="Helical" evidence="1">
    <location>
        <begin position="117"/>
        <end position="134"/>
    </location>
</feature>
<keyword evidence="1" id="KW-0472">Membrane</keyword>
<accession>A0ABV7YSN1</accession>
<feature type="transmembrane region" description="Helical" evidence="1">
    <location>
        <begin position="291"/>
        <end position="311"/>
    </location>
</feature>
<sequence length="996" mass="113629">MKFKSLNNIGGWLAFLIALVTYTLTVEPTASFWDCGEFIACAYKLEVPHPSGAPFFLLIGRIASLFAGSDVTKVALMVNMVSVLASAFTILFMFWTITLVARKIVKVKDENLELADTIKILGAAMVGSLVYTFSDSFWFSAVEAEVYGMSSFFTAIVVWAAFRWEVIEDGAAQNKWLIFIAYLVGLSIGVHLLNLVALPALALLYYFKKSKNITFKGGFIAFLGGLVVLGIIMVGLITGLPTLGFGFDKLFVNTFGLPFSSGMIFFVILLIGALVYGIYYSQKHQKEVLNTVLLSFAFVLIGYSTYTIALIRSNYNPPINENNPSNVMNFTYYLKREQYGSRPLLYGPIYTAQLTAINKGEPNYKIGPNSYEIYDYSPEYVWDNAGKMLLPRVWSQDPNHISLYRSKLNIAEGQRPSLGDNLSFMFSHQFGHMYWRYFIWNFWGRASDIEGAKATNIFEKTSDLPQLYASNKGRTNYYGLPIILGILGLFYLYMKSERDAFVMFLLFFFTGLGLVIYLNSPPIEPRERDYIYVGSFYFFAMWVGLGVMALTDYVFKFIKNNTVNSALATALGLIVPIIMAKQAWAGHDRSERVHQMDFAKNLLNSCDKDAILFTGGDNDTFPLWYVQEVEGFRTDVRVCNLSLLGTEWYIDQMKRKTYESSPLPISFDMNSYNKGINDQIPFVKNPNPQVQAGINLKEYLNLVRKNDPAIQMQVSSGDMINVLPSANFYLDMDAEAVSKMSYIPEQYKPLIKNRFEWNFGERDILKNDLLVLDIIAQNDWKRPIYFSGTLSPSSYMNLKEYCQLEGYAYRLMPFKVEGARDGFANTDLMKDRLLNKMSWTGLDNANIYYDSETYLKVPIITARFAFIRLADQLVREGKKEEAEAILDKSLALMPDKSIPFDQLVANYPIFYYEIGNKEKAKAISEVIVNRADEELKYFIKKNKVQGDKQWGDRNIENIIQSDMRLIQLLYTAAEQHDKPLAEKYKKIYEDHMAQLR</sequence>
<dbReference type="RefSeq" id="WP_379835670.1">
    <property type="nucleotide sequence ID" value="NZ_JBHRYQ010000001.1"/>
</dbReference>
<feature type="transmembrane region" description="Helical" evidence="1">
    <location>
        <begin position="475"/>
        <end position="493"/>
    </location>
</feature>
<protein>
    <submittedName>
        <fullName evidence="2">DUF2723 domain-containing protein</fullName>
    </submittedName>
</protein>
<reference evidence="3" key="1">
    <citation type="journal article" date="2019" name="Int. J. Syst. Evol. Microbiol.">
        <title>The Global Catalogue of Microorganisms (GCM) 10K type strain sequencing project: providing services to taxonomists for standard genome sequencing and annotation.</title>
        <authorList>
            <consortium name="The Broad Institute Genomics Platform"/>
            <consortium name="The Broad Institute Genome Sequencing Center for Infectious Disease"/>
            <person name="Wu L."/>
            <person name="Ma J."/>
        </authorList>
    </citation>
    <scope>NUCLEOTIDE SEQUENCE [LARGE SCALE GENOMIC DNA]</scope>
    <source>
        <strain evidence="3">CECT 7956</strain>
    </source>
</reference>
<dbReference type="InterPro" id="IPR052724">
    <property type="entry name" value="GT117_domain-containing"/>
</dbReference>
<keyword evidence="1" id="KW-1133">Transmembrane helix</keyword>
<dbReference type="InterPro" id="IPR021280">
    <property type="entry name" value="TMEM260-like"/>
</dbReference>
<proteinExistence type="predicted"/>
<feature type="transmembrane region" description="Helical" evidence="1">
    <location>
        <begin position="176"/>
        <end position="207"/>
    </location>
</feature>
<dbReference type="EMBL" id="JBHRYQ010000001">
    <property type="protein sequence ID" value="MFC3809971.1"/>
    <property type="molecule type" value="Genomic_DNA"/>
</dbReference>
<keyword evidence="1" id="KW-0812">Transmembrane</keyword>
<evidence type="ECO:0000313" key="2">
    <source>
        <dbReference type="EMBL" id="MFC3809971.1"/>
    </source>
</evidence>
<evidence type="ECO:0000313" key="3">
    <source>
        <dbReference type="Proteomes" id="UP001595616"/>
    </source>
</evidence>
<dbReference type="Proteomes" id="UP001595616">
    <property type="component" value="Unassembled WGS sequence"/>
</dbReference>